<name>A0ABV7JFY2_9GAMM</name>
<protein>
    <submittedName>
        <fullName evidence="2">Uncharacterized protein</fullName>
    </submittedName>
</protein>
<accession>A0ABV7JFY2</accession>
<evidence type="ECO:0000256" key="1">
    <source>
        <dbReference type="SAM" id="Phobius"/>
    </source>
</evidence>
<keyword evidence="1" id="KW-0472">Membrane</keyword>
<evidence type="ECO:0000313" key="3">
    <source>
        <dbReference type="Proteomes" id="UP001595533"/>
    </source>
</evidence>
<organism evidence="2 3">
    <name type="scientific">Marinicella sediminis</name>
    <dbReference type="NCBI Taxonomy" id="1792834"/>
    <lineage>
        <taxon>Bacteria</taxon>
        <taxon>Pseudomonadati</taxon>
        <taxon>Pseudomonadota</taxon>
        <taxon>Gammaproteobacteria</taxon>
        <taxon>Lysobacterales</taxon>
        <taxon>Marinicellaceae</taxon>
        <taxon>Marinicella</taxon>
    </lineage>
</organism>
<proteinExistence type="predicted"/>
<dbReference type="Proteomes" id="UP001595533">
    <property type="component" value="Unassembled WGS sequence"/>
</dbReference>
<keyword evidence="1" id="KW-1133">Transmembrane helix</keyword>
<feature type="transmembrane region" description="Helical" evidence="1">
    <location>
        <begin position="6"/>
        <end position="25"/>
    </location>
</feature>
<dbReference type="RefSeq" id="WP_077410984.1">
    <property type="nucleotide sequence ID" value="NZ_JBHRTS010000004.1"/>
</dbReference>
<keyword evidence="1" id="KW-0812">Transmembrane</keyword>
<sequence length="161" mass="18700">MTIFETILLVIAVFWLLDMFTSLYGPSVINKKKAYISELEWSLSELEGIYDTVRKYPFELREFSNCFVINSEGVKLIMTASKLNDIERDYLDGKCLVANGSKLVDSLTELIYFLTSDKNAKEFDSNISFDDLKSKSRYFDEICERVDESLLNFKTKFQTLK</sequence>
<comment type="caution">
    <text evidence="2">The sequence shown here is derived from an EMBL/GenBank/DDBJ whole genome shotgun (WGS) entry which is preliminary data.</text>
</comment>
<dbReference type="EMBL" id="JBHRTS010000004">
    <property type="protein sequence ID" value="MFC3194307.1"/>
    <property type="molecule type" value="Genomic_DNA"/>
</dbReference>
<reference evidence="3" key="1">
    <citation type="journal article" date="2019" name="Int. J. Syst. Evol. Microbiol.">
        <title>The Global Catalogue of Microorganisms (GCM) 10K type strain sequencing project: providing services to taxonomists for standard genome sequencing and annotation.</title>
        <authorList>
            <consortium name="The Broad Institute Genomics Platform"/>
            <consortium name="The Broad Institute Genome Sequencing Center for Infectious Disease"/>
            <person name="Wu L."/>
            <person name="Ma J."/>
        </authorList>
    </citation>
    <scope>NUCLEOTIDE SEQUENCE [LARGE SCALE GENOMIC DNA]</scope>
    <source>
        <strain evidence="3">KCTC 42953</strain>
    </source>
</reference>
<gene>
    <name evidence="2" type="ORF">ACFODZ_08655</name>
</gene>
<evidence type="ECO:0000313" key="2">
    <source>
        <dbReference type="EMBL" id="MFC3194307.1"/>
    </source>
</evidence>
<keyword evidence="3" id="KW-1185">Reference proteome</keyword>